<feature type="region of interest" description="Disordered" evidence="7">
    <location>
        <begin position="1"/>
        <end position="23"/>
    </location>
</feature>
<evidence type="ECO:0000256" key="5">
    <source>
        <dbReference type="ARBA" id="ARBA00023163"/>
    </source>
</evidence>
<dbReference type="SMART" id="SM00338">
    <property type="entry name" value="BRLZ"/>
    <property type="match status" value="1"/>
</dbReference>
<dbReference type="PROSITE" id="PS50217">
    <property type="entry name" value="BZIP"/>
    <property type="match status" value="1"/>
</dbReference>
<evidence type="ECO:0000256" key="2">
    <source>
        <dbReference type="ARBA" id="ARBA00007163"/>
    </source>
</evidence>
<evidence type="ECO:0000256" key="7">
    <source>
        <dbReference type="SAM" id="MobiDB-lite"/>
    </source>
</evidence>
<dbReference type="PANTHER" id="PTHR46714">
    <property type="entry name" value="TRANSCRIPTIONAL ACTIVATOR HAC1"/>
    <property type="match status" value="1"/>
</dbReference>
<evidence type="ECO:0000256" key="3">
    <source>
        <dbReference type="ARBA" id="ARBA00023015"/>
    </source>
</evidence>
<keyword evidence="6" id="KW-0539">Nucleus</keyword>
<feature type="domain" description="BZIP" evidence="8">
    <location>
        <begin position="96"/>
        <end position="159"/>
    </location>
</feature>
<feature type="compositionally biased region" description="Polar residues" evidence="7">
    <location>
        <begin position="60"/>
        <end position="76"/>
    </location>
</feature>
<evidence type="ECO:0000256" key="4">
    <source>
        <dbReference type="ARBA" id="ARBA00023125"/>
    </source>
</evidence>
<gene>
    <name evidence="9" type="ORF">A3770_03p22520</name>
</gene>
<dbReference type="GO" id="GO:0000981">
    <property type="term" value="F:DNA-binding transcription factor activity, RNA polymerase II-specific"/>
    <property type="evidence" value="ECO:0007669"/>
    <property type="project" value="InterPro"/>
</dbReference>
<dbReference type="PANTHER" id="PTHR46714:SF6">
    <property type="entry name" value="TRANSCRIPTIONAL ACTIVATOR HAC1"/>
    <property type="match status" value="1"/>
</dbReference>
<keyword evidence="5" id="KW-0804">Transcription</keyword>
<dbReference type="GO" id="GO:0045944">
    <property type="term" value="P:positive regulation of transcription by RNA polymerase II"/>
    <property type="evidence" value="ECO:0007669"/>
    <property type="project" value="InterPro"/>
</dbReference>
<comment type="similarity">
    <text evidence="2">Belongs to the bZIP family.</text>
</comment>
<dbReference type="SUPFAM" id="SSF57959">
    <property type="entry name" value="Leucine zipper domain"/>
    <property type="match status" value="1"/>
</dbReference>
<keyword evidence="3" id="KW-0805">Transcription regulation</keyword>
<dbReference type="Pfam" id="PF00170">
    <property type="entry name" value="bZIP_1"/>
    <property type="match status" value="1"/>
</dbReference>
<dbReference type="AlphaFoldDB" id="A0A5B8MI47"/>
<keyword evidence="10" id="KW-1185">Reference proteome</keyword>
<name>A0A5B8MI47_9CHLO</name>
<reference evidence="9 10" key="1">
    <citation type="submission" date="2018-07" db="EMBL/GenBank/DDBJ databases">
        <title>The complete nuclear genome of the prasinophyte Chloropicon primus (CCMP1205).</title>
        <authorList>
            <person name="Pombert J.-F."/>
            <person name="Otis C."/>
            <person name="Turmel M."/>
            <person name="Lemieux C."/>
        </authorList>
    </citation>
    <scope>NUCLEOTIDE SEQUENCE [LARGE SCALE GENOMIC DNA]</scope>
    <source>
        <strain evidence="9 10">CCMP1205</strain>
    </source>
</reference>
<evidence type="ECO:0000256" key="1">
    <source>
        <dbReference type="ARBA" id="ARBA00004123"/>
    </source>
</evidence>
<comment type="subcellular location">
    <subcellularLocation>
        <location evidence="1">Nucleus</location>
    </subcellularLocation>
</comment>
<keyword evidence="4" id="KW-0238">DNA-binding</keyword>
<dbReference type="InterPro" id="IPR046347">
    <property type="entry name" value="bZIP_sf"/>
</dbReference>
<evidence type="ECO:0000313" key="9">
    <source>
        <dbReference type="EMBL" id="QDZ19734.1"/>
    </source>
</evidence>
<dbReference type="EMBL" id="CP031036">
    <property type="protein sequence ID" value="QDZ19734.1"/>
    <property type="molecule type" value="Genomic_DNA"/>
</dbReference>
<dbReference type="GO" id="GO:0003677">
    <property type="term" value="F:DNA binding"/>
    <property type="evidence" value="ECO:0007669"/>
    <property type="project" value="UniProtKB-KW"/>
</dbReference>
<protein>
    <recommendedName>
        <fullName evidence="8">BZIP domain-containing protein</fullName>
    </recommendedName>
</protein>
<accession>A0A5B8MI47</accession>
<dbReference type="Proteomes" id="UP000316726">
    <property type="component" value="Chromosome 3"/>
</dbReference>
<feature type="region of interest" description="Disordered" evidence="7">
    <location>
        <begin position="39"/>
        <end position="116"/>
    </location>
</feature>
<evidence type="ECO:0000256" key="6">
    <source>
        <dbReference type="ARBA" id="ARBA00023242"/>
    </source>
</evidence>
<evidence type="ECO:0000313" key="10">
    <source>
        <dbReference type="Proteomes" id="UP000316726"/>
    </source>
</evidence>
<dbReference type="InterPro" id="IPR044280">
    <property type="entry name" value="Hac1/HY5"/>
</dbReference>
<dbReference type="InterPro" id="IPR004827">
    <property type="entry name" value="bZIP"/>
</dbReference>
<evidence type="ECO:0000259" key="8">
    <source>
        <dbReference type="PROSITE" id="PS50217"/>
    </source>
</evidence>
<dbReference type="PROSITE" id="PS00036">
    <property type="entry name" value="BZIP_BASIC"/>
    <property type="match status" value="1"/>
</dbReference>
<sequence>MADTEPFGALPEPFYLPPPEETFDLPETFDTWLLSGLAGEQEKEGGCSKKRTRRGSGSSVDTGTETQCSGLSCDTTTSKKRCLAAVKEERAENDGESKQLDRKEKNRRSAAASRLRKKAAMEELQLKVRQLETENATLKYREAMANREIMFLRNELASLNTSAGRGQPAEHKLDFPPLESPLIIPKDLVSNLCFRQVETERLLSLVSVKELYYNMNPNNSSERKHRRPRNPPS</sequence>
<proteinExistence type="inferred from homology"/>
<organism evidence="9 10">
    <name type="scientific">Chloropicon primus</name>
    <dbReference type="NCBI Taxonomy" id="1764295"/>
    <lineage>
        <taxon>Eukaryota</taxon>
        <taxon>Viridiplantae</taxon>
        <taxon>Chlorophyta</taxon>
        <taxon>Chloropicophyceae</taxon>
        <taxon>Chloropicales</taxon>
        <taxon>Chloropicaceae</taxon>
        <taxon>Chloropicon</taxon>
    </lineage>
</organism>
<feature type="compositionally biased region" description="Basic and acidic residues" evidence="7">
    <location>
        <begin position="86"/>
        <end position="104"/>
    </location>
</feature>
<dbReference type="GO" id="GO:0005634">
    <property type="term" value="C:nucleus"/>
    <property type="evidence" value="ECO:0007669"/>
    <property type="project" value="UniProtKB-SubCell"/>
</dbReference>
<dbReference type="Gene3D" id="1.20.5.170">
    <property type="match status" value="1"/>
</dbReference>